<dbReference type="PIRSF" id="PIRSF004486">
    <property type="entry name" value="MraW"/>
    <property type="match status" value="1"/>
</dbReference>
<evidence type="ECO:0000256" key="4">
    <source>
        <dbReference type="ARBA" id="ARBA00022679"/>
    </source>
</evidence>
<keyword evidence="2 6" id="KW-0698">rRNA processing</keyword>
<evidence type="ECO:0000313" key="8">
    <source>
        <dbReference type="EMBL" id="GHC11354.1"/>
    </source>
</evidence>
<feature type="binding site" evidence="6">
    <location>
        <begin position="46"/>
        <end position="48"/>
    </location>
    <ligand>
        <name>S-adenosyl-L-methionine</name>
        <dbReference type="ChEBI" id="CHEBI:59789"/>
    </ligand>
</feature>
<keyword evidence="3 6" id="KW-0489">Methyltransferase</keyword>
<feature type="binding site" evidence="6">
    <location>
        <position position="92"/>
    </location>
    <ligand>
        <name>S-adenosyl-L-methionine</name>
        <dbReference type="ChEBI" id="CHEBI:59789"/>
    </ligand>
</feature>
<evidence type="ECO:0000313" key="9">
    <source>
        <dbReference type="Proteomes" id="UP000642829"/>
    </source>
</evidence>
<gene>
    <name evidence="6 8" type="primary">rsmH</name>
    <name evidence="8" type="ORF">GCM10007047_30860</name>
</gene>
<dbReference type="GO" id="GO:0070475">
    <property type="term" value="P:rRNA base methylation"/>
    <property type="evidence" value="ECO:0007669"/>
    <property type="project" value="UniProtKB-UniRule"/>
</dbReference>
<dbReference type="Proteomes" id="UP000642829">
    <property type="component" value="Unassembled WGS sequence"/>
</dbReference>
<dbReference type="RefSeq" id="WP_229792142.1">
    <property type="nucleotide sequence ID" value="NZ_BMXG01000025.1"/>
</dbReference>
<evidence type="ECO:0000256" key="3">
    <source>
        <dbReference type="ARBA" id="ARBA00022603"/>
    </source>
</evidence>
<comment type="catalytic activity">
    <reaction evidence="6">
        <text>cytidine(1402) in 16S rRNA + S-adenosyl-L-methionine = N(4)-methylcytidine(1402) in 16S rRNA + S-adenosyl-L-homocysteine + H(+)</text>
        <dbReference type="Rhea" id="RHEA:42928"/>
        <dbReference type="Rhea" id="RHEA-COMP:10286"/>
        <dbReference type="Rhea" id="RHEA-COMP:10287"/>
        <dbReference type="ChEBI" id="CHEBI:15378"/>
        <dbReference type="ChEBI" id="CHEBI:57856"/>
        <dbReference type="ChEBI" id="CHEBI:59789"/>
        <dbReference type="ChEBI" id="CHEBI:74506"/>
        <dbReference type="ChEBI" id="CHEBI:82748"/>
        <dbReference type="EC" id="2.1.1.199"/>
    </reaction>
</comment>
<dbReference type="GO" id="GO:0005737">
    <property type="term" value="C:cytoplasm"/>
    <property type="evidence" value="ECO:0007669"/>
    <property type="project" value="UniProtKB-SubCell"/>
</dbReference>
<name>A0A8J3GG67_9BACT</name>
<feature type="binding site" evidence="6">
    <location>
        <position position="65"/>
    </location>
    <ligand>
        <name>S-adenosyl-L-methionine</name>
        <dbReference type="ChEBI" id="CHEBI:59789"/>
    </ligand>
</feature>
<evidence type="ECO:0000256" key="7">
    <source>
        <dbReference type="SAM" id="MobiDB-lite"/>
    </source>
</evidence>
<dbReference type="PANTHER" id="PTHR11265:SF0">
    <property type="entry name" value="12S RRNA N4-METHYLCYTIDINE METHYLTRANSFERASE"/>
    <property type="match status" value="1"/>
</dbReference>
<dbReference type="Gene3D" id="1.10.150.170">
    <property type="entry name" value="Putative methyltransferase TM0872, insert domain"/>
    <property type="match status" value="1"/>
</dbReference>
<dbReference type="Pfam" id="PF01795">
    <property type="entry name" value="Methyltransf_5"/>
    <property type="match status" value="1"/>
</dbReference>
<feature type="region of interest" description="Disordered" evidence="7">
    <location>
        <begin position="268"/>
        <end position="297"/>
    </location>
</feature>
<sequence>MSCTFASGPTLLRQMTGHLPVLLREVLECFAPMQPGRYLDGTFGGGGHTTALLEVGEGIHVTGLDCDPAAAERAERLRERFPDQFSFFDLNFRKLDKLTQTGFAGVLLDLGVSSFQLDQAERGFSFREDAPADMRLNPRQGVSAAEFLETANREDVVHAIRNHGEELKWRRVVDAILDARGSGQLQSTAKLAALIAAAIGPQRRGERIHPATKSFQGIRIAVNDELGAIEEVLPKAFEALAPGGVLAVISFHSLEDRLVKRFFNRVTGRPEHGRDSRSQDERTQLADRLTRKPVTASEAEIAANPRSRSAKLRAVRKLLSPQC</sequence>
<feature type="compositionally biased region" description="Basic and acidic residues" evidence="7">
    <location>
        <begin position="268"/>
        <end position="290"/>
    </location>
</feature>
<evidence type="ECO:0000256" key="5">
    <source>
        <dbReference type="ARBA" id="ARBA00022691"/>
    </source>
</evidence>
<evidence type="ECO:0000256" key="6">
    <source>
        <dbReference type="HAMAP-Rule" id="MF_01007"/>
    </source>
</evidence>
<dbReference type="GO" id="GO:0071424">
    <property type="term" value="F:rRNA (cytosine-N4-)-methyltransferase activity"/>
    <property type="evidence" value="ECO:0007669"/>
    <property type="project" value="UniProtKB-UniRule"/>
</dbReference>
<feature type="binding site" evidence="6">
    <location>
        <position position="116"/>
    </location>
    <ligand>
        <name>S-adenosyl-L-methionine</name>
        <dbReference type="ChEBI" id="CHEBI:59789"/>
    </ligand>
</feature>
<keyword evidence="5 6" id="KW-0949">S-adenosyl-L-methionine</keyword>
<dbReference type="NCBIfam" id="TIGR00006">
    <property type="entry name" value="16S rRNA (cytosine(1402)-N(4))-methyltransferase RsmH"/>
    <property type="match status" value="1"/>
</dbReference>
<keyword evidence="4 6" id="KW-0808">Transferase</keyword>
<dbReference type="Gene3D" id="3.40.50.150">
    <property type="entry name" value="Vaccinia Virus protein VP39"/>
    <property type="match status" value="1"/>
</dbReference>
<feature type="binding site" evidence="6">
    <location>
        <position position="109"/>
    </location>
    <ligand>
        <name>S-adenosyl-L-methionine</name>
        <dbReference type="ChEBI" id="CHEBI:59789"/>
    </ligand>
</feature>
<comment type="similarity">
    <text evidence="1 6">Belongs to the methyltransferase superfamily. RsmH family.</text>
</comment>
<dbReference type="EMBL" id="BMXG01000025">
    <property type="protein sequence ID" value="GHC11354.1"/>
    <property type="molecule type" value="Genomic_DNA"/>
</dbReference>
<dbReference type="InterPro" id="IPR029063">
    <property type="entry name" value="SAM-dependent_MTases_sf"/>
</dbReference>
<protein>
    <recommendedName>
        <fullName evidence="6">Ribosomal RNA small subunit methyltransferase H</fullName>
        <ecNumber evidence="6">2.1.1.199</ecNumber>
    </recommendedName>
    <alternativeName>
        <fullName evidence="6">16S rRNA m(4)C1402 methyltransferase</fullName>
    </alternativeName>
    <alternativeName>
        <fullName evidence="6">rRNA (cytosine-N(4)-)-methyltransferase RsmH</fullName>
    </alternativeName>
</protein>
<dbReference type="SUPFAM" id="SSF81799">
    <property type="entry name" value="Putative methyltransferase TM0872, insert domain"/>
    <property type="match status" value="1"/>
</dbReference>
<keyword evidence="6" id="KW-0963">Cytoplasm</keyword>
<evidence type="ECO:0000256" key="2">
    <source>
        <dbReference type="ARBA" id="ARBA00022552"/>
    </source>
</evidence>
<accession>A0A8J3GG67</accession>
<dbReference type="InterPro" id="IPR023397">
    <property type="entry name" value="SAM-dep_MeTrfase_MraW_recog"/>
</dbReference>
<dbReference type="EC" id="2.1.1.199" evidence="6"/>
<dbReference type="InterPro" id="IPR002903">
    <property type="entry name" value="RsmH"/>
</dbReference>
<dbReference type="HAMAP" id="MF_01007">
    <property type="entry name" value="16SrRNA_methyltr_H"/>
    <property type="match status" value="1"/>
</dbReference>
<comment type="subcellular location">
    <subcellularLocation>
        <location evidence="6">Cytoplasm</location>
    </subcellularLocation>
</comment>
<organism evidence="8 9">
    <name type="scientific">Cerasicoccus arenae</name>
    <dbReference type="NCBI Taxonomy" id="424488"/>
    <lineage>
        <taxon>Bacteria</taxon>
        <taxon>Pseudomonadati</taxon>
        <taxon>Verrucomicrobiota</taxon>
        <taxon>Opitutia</taxon>
        <taxon>Puniceicoccales</taxon>
        <taxon>Cerasicoccaceae</taxon>
        <taxon>Cerasicoccus</taxon>
    </lineage>
</organism>
<reference evidence="8" key="1">
    <citation type="journal article" date="2014" name="Int. J. Syst. Evol. Microbiol.">
        <title>Complete genome sequence of Corynebacterium casei LMG S-19264T (=DSM 44701T), isolated from a smear-ripened cheese.</title>
        <authorList>
            <consortium name="US DOE Joint Genome Institute (JGI-PGF)"/>
            <person name="Walter F."/>
            <person name="Albersmeier A."/>
            <person name="Kalinowski J."/>
            <person name="Ruckert C."/>
        </authorList>
    </citation>
    <scope>NUCLEOTIDE SEQUENCE</scope>
    <source>
        <strain evidence="8">KCTC 12870</strain>
    </source>
</reference>
<keyword evidence="9" id="KW-1185">Reference proteome</keyword>
<evidence type="ECO:0000256" key="1">
    <source>
        <dbReference type="ARBA" id="ARBA00010396"/>
    </source>
</evidence>
<dbReference type="PANTHER" id="PTHR11265">
    <property type="entry name" value="S-ADENOSYL-METHYLTRANSFERASE MRAW"/>
    <property type="match status" value="1"/>
</dbReference>
<comment type="caution">
    <text evidence="8">The sequence shown here is derived from an EMBL/GenBank/DDBJ whole genome shotgun (WGS) entry which is preliminary data.</text>
</comment>
<dbReference type="AlphaFoldDB" id="A0A8J3GG67"/>
<comment type="function">
    <text evidence="6">Specifically methylates the N4 position of cytidine in position 1402 (C1402) of 16S rRNA.</text>
</comment>
<dbReference type="SUPFAM" id="SSF53335">
    <property type="entry name" value="S-adenosyl-L-methionine-dependent methyltransferases"/>
    <property type="match status" value="1"/>
</dbReference>
<proteinExistence type="inferred from homology"/>
<reference evidence="8" key="2">
    <citation type="submission" date="2020-09" db="EMBL/GenBank/DDBJ databases">
        <authorList>
            <person name="Sun Q."/>
            <person name="Kim S."/>
        </authorList>
    </citation>
    <scope>NUCLEOTIDE SEQUENCE</scope>
    <source>
        <strain evidence="8">KCTC 12870</strain>
    </source>
</reference>